<name>A0A844XQX4_9SPHN</name>
<dbReference type="InterPro" id="IPR015421">
    <property type="entry name" value="PyrdxlP-dep_Trfase_major"/>
</dbReference>
<keyword evidence="8" id="KW-0408">Iron</keyword>
<keyword evidence="5 12" id="KW-0808">Transferase</keyword>
<evidence type="ECO:0000256" key="5">
    <source>
        <dbReference type="ARBA" id="ARBA00022679"/>
    </source>
</evidence>
<dbReference type="Pfam" id="PF00266">
    <property type="entry name" value="Aminotran_5"/>
    <property type="match status" value="1"/>
</dbReference>
<dbReference type="InterPro" id="IPR000192">
    <property type="entry name" value="Aminotrans_V_dom"/>
</dbReference>
<dbReference type="AlphaFoldDB" id="A0A844XQX4"/>
<gene>
    <name evidence="12" type="ORF">GRI69_06105</name>
</gene>
<dbReference type="PIRSF" id="PIRSF005572">
    <property type="entry name" value="NifS"/>
    <property type="match status" value="1"/>
</dbReference>
<organism evidence="12 13">
    <name type="scientific">Qipengyuania vulgaris</name>
    <dbReference type="NCBI Taxonomy" id="291985"/>
    <lineage>
        <taxon>Bacteria</taxon>
        <taxon>Pseudomonadati</taxon>
        <taxon>Pseudomonadota</taxon>
        <taxon>Alphaproteobacteria</taxon>
        <taxon>Sphingomonadales</taxon>
        <taxon>Erythrobacteraceae</taxon>
        <taxon>Qipengyuania</taxon>
    </lineage>
</organism>
<dbReference type="Proteomes" id="UP000448199">
    <property type="component" value="Unassembled WGS sequence"/>
</dbReference>
<evidence type="ECO:0000259" key="11">
    <source>
        <dbReference type="Pfam" id="PF00266"/>
    </source>
</evidence>
<keyword evidence="9" id="KW-0411">Iron-sulfur</keyword>
<comment type="function">
    <text evidence="2">Catalyzes the removal of elemental sulfur atoms from cysteine to produce alanine. Seems to participate in the biosynthesis of the nitrogenase metalloclusters by providing the inorganic sulfur required for the Fe-S core formation.</text>
</comment>
<dbReference type="InterPro" id="IPR015424">
    <property type="entry name" value="PyrdxlP-dep_Trfase"/>
</dbReference>
<keyword evidence="7" id="KW-0663">Pyridoxal phosphate</keyword>
<proteinExistence type="inferred from homology"/>
<evidence type="ECO:0000256" key="9">
    <source>
        <dbReference type="ARBA" id="ARBA00023014"/>
    </source>
</evidence>
<dbReference type="Gene3D" id="1.10.260.50">
    <property type="match status" value="1"/>
</dbReference>
<evidence type="ECO:0000256" key="10">
    <source>
        <dbReference type="ARBA" id="ARBA00050776"/>
    </source>
</evidence>
<keyword evidence="12" id="KW-0032">Aminotransferase</keyword>
<dbReference type="PANTHER" id="PTHR11601:SF34">
    <property type="entry name" value="CYSTEINE DESULFURASE"/>
    <property type="match status" value="1"/>
</dbReference>
<evidence type="ECO:0000256" key="8">
    <source>
        <dbReference type="ARBA" id="ARBA00023004"/>
    </source>
</evidence>
<comment type="caution">
    <text evidence="12">The sequence shown here is derived from an EMBL/GenBank/DDBJ whole genome shotgun (WGS) entry which is preliminary data.</text>
</comment>
<dbReference type="InterPro" id="IPR016454">
    <property type="entry name" value="Cysteine_dSase"/>
</dbReference>
<feature type="domain" description="Aminotransferase class V" evidence="11">
    <location>
        <begin position="1"/>
        <end position="338"/>
    </location>
</feature>
<evidence type="ECO:0000256" key="6">
    <source>
        <dbReference type="ARBA" id="ARBA00022723"/>
    </source>
</evidence>
<comment type="similarity">
    <text evidence="3">Belongs to the class-V pyridoxal-phosphate-dependent aminotransferase family. NifS/IscS subfamily.</text>
</comment>
<dbReference type="GO" id="GO:0046872">
    <property type="term" value="F:metal ion binding"/>
    <property type="evidence" value="ECO:0007669"/>
    <property type="project" value="UniProtKB-KW"/>
</dbReference>
<evidence type="ECO:0000256" key="2">
    <source>
        <dbReference type="ARBA" id="ARBA00003120"/>
    </source>
</evidence>
<evidence type="ECO:0000256" key="1">
    <source>
        <dbReference type="ARBA" id="ARBA00001933"/>
    </source>
</evidence>
<dbReference type="PANTHER" id="PTHR11601">
    <property type="entry name" value="CYSTEINE DESULFURYLASE FAMILY MEMBER"/>
    <property type="match status" value="1"/>
</dbReference>
<evidence type="ECO:0000313" key="12">
    <source>
        <dbReference type="EMBL" id="MXO47824.1"/>
    </source>
</evidence>
<evidence type="ECO:0000256" key="7">
    <source>
        <dbReference type="ARBA" id="ARBA00022898"/>
    </source>
</evidence>
<reference evidence="12 13" key="1">
    <citation type="submission" date="2019-12" db="EMBL/GenBank/DDBJ databases">
        <title>Genomic-based taxomic classification of the family Erythrobacteraceae.</title>
        <authorList>
            <person name="Xu L."/>
        </authorList>
    </citation>
    <scope>NUCLEOTIDE SEQUENCE [LARGE SCALE GENOMIC DNA]</scope>
    <source>
        <strain evidence="12 13">DSM 17792</strain>
    </source>
</reference>
<keyword evidence="6" id="KW-0479">Metal-binding</keyword>
<dbReference type="GO" id="GO:0051536">
    <property type="term" value="F:iron-sulfur cluster binding"/>
    <property type="evidence" value="ECO:0007669"/>
    <property type="project" value="UniProtKB-KW"/>
</dbReference>
<accession>A0A844XQX4</accession>
<protein>
    <recommendedName>
        <fullName evidence="4">Cysteine desulfurase</fullName>
    </recommendedName>
</protein>
<evidence type="ECO:0000313" key="13">
    <source>
        <dbReference type="Proteomes" id="UP000448199"/>
    </source>
</evidence>
<dbReference type="Gene3D" id="3.90.1150.10">
    <property type="entry name" value="Aspartate Aminotransferase, domain 1"/>
    <property type="match status" value="1"/>
</dbReference>
<dbReference type="GO" id="GO:0031071">
    <property type="term" value="F:cysteine desulfurase activity"/>
    <property type="evidence" value="ECO:0007669"/>
    <property type="project" value="UniProtKB-EC"/>
</dbReference>
<dbReference type="OrthoDB" id="9808002at2"/>
<dbReference type="Gene3D" id="3.40.640.10">
    <property type="entry name" value="Type I PLP-dependent aspartate aminotransferase-like (Major domain)"/>
    <property type="match status" value="1"/>
</dbReference>
<sequence>MYLDHAATTPLRPEARRAMEEGFALWANPSSPHAEGRKARAALEDARERVKRALGWDGEVIFTSGASEAAALALGHAKTGARLVSAVEHDAILKAAPDAERLPVLPDGALDFETLDEAVQRERPLVAAQQVNSETGNRQDLAAIAERVHGAGGLLLADCAQGAGKFALPHADMAIISAHKFGGPIGVGALLVKNFTMLEPAGGQERGYRRGTENLPGVLGLAAALEACGDAYLDRATLESLDQLAQECRDLGGTWLSDRLSDPTPYIRAIAMPKMSGSAQVMRFDMAGISVSQGSACSSGTMKTSHVLQAMQVESDVADRTIRVSFGWNTTRAEVERFCEVWLELAKA</sequence>
<dbReference type="GO" id="GO:0008483">
    <property type="term" value="F:transaminase activity"/>
    <property type="evidence" value="ECO:0007669"/>
    <property type="project" value="UniProtKB-KW"/>
</dbReference>
<keyword evidence="13" id="KW-1185">Reference proteome</keyword>
<dbReference type="EMBL" id="WTYC01000002">
    <property type="protein sequence ID" value="MXO47824.1"/>
    <property type="molecule type" value="Genomic_DNA"/>
</dbReference>
<dbReference type="InterPro" id="IPR015422">
    <property type="entry name" value="PyrdxlP-dep_Trfase_small"/>
</dbReference>
<comment type="catalytic activity">
    <reaction evidence="10">
        <text>(sulfur carrier)-H + L-cysteine = (sulfur carrier)-SH + L-alanine</text>
        <dbReference type="Rhea" id="RHEA:43892"/>
        <dbReference type="Rhea" id="RHEA-COMP:14737"/>
        <dbReference type="Rhea" id="RHEA-COMP:14739"/>
        <dbReference type="ChEBI" id="CHEBI:29917"/>
        <dbReference type="ChEBI" id="CHEBI:35235"/>
        <dbReference type="ChEBI" id="CHEBI:57972"/>
        <dbReference type="ChEBI" id="CHEBI:64428"/>
        <dbReference type="EC" id="2.8.1.7"/>
    </reaction>
</comment>
<evidence type="ECO:0000256" key="3">
    <source>
        <dbReference type="ARBA" id="ARBA00006490"/>
    </source>
</evidence>
<dbReference type="SUPFAM" id="SSF53383">
    <property type="entry name" value="PLP-dependent transferases"/>
    <property type="match status" value="1"/>
</dbReference>
<comment type="cofactor">
    <cofactor evidence="1">
        <name>pyridoxal 5'-phosphate</name>
        <dbReference type="ChEBI" id="CHEBI:597326"/>
    </cofactor>
</comment>
<evidence type="ECO:0000256" key="4">
    <source>
        <dbReference type="ARBA" id="ARBA00013558"/>
    </source>
</evidence>